<evidence type="ECO:0000256" key="8">
    <source>
        <dbReference type="ARBA" id="ARBA00022989"/>
    </source>
</evidence>
<comment type="cofactor">
    <cofactor evidence="1 11">
        <name>Zn(2+)</name>
        <dbReference type="ChEBI" id="CHEBI:29105"/>
    </cofactor>
</comment>
<keyword evidence="4 13" id="KW-0645">Protease</keyword>
<evidence type="ECO:0000256" key="4">
    <source>
        <dbReference type="ARBA" id="ARBA00022670"/>
    </source>
</evidence>
<dbReference type="PANTHER" id="PTHR42837">
    <property type="entry name" value="REGULATOR OF SIGMA-E PROTEASE RSEP"/>
    <property type="match status" value="1"/>
</dbReference>
<gene>
    <name evidence="13" type="primary">rseP</name>
    <name evidence="13" type="ORF">D3Y59_00055</name>
</gene>
<evidence type="ECO:0000256" key="10">
    <source>
        <dbReference type="ARBA" id="ARBA00023136"/>
    </source>
</evidence>
<organism evidence="13 14">
    <name type="scientific">Hymenobacter oligotrophus</name>
    <dbReference type="NCBI Taxonomy" id="2319843"/>
    <lineage>
        <taxon>Bacteria</taxon>
        <taxon>Pseudomonadati</taxon>
        <taxon>Bacteroidota</taxon>
        <taxon>Cytophagia</taxon>
        <taxon>Cytophagales</taxon>
        <taxon>Hymenobacteraceae</taxon>
        <taxon>Hymenobacter</taxon>
    </lineage>
</organism>
<dbReference type="SUPFAM" id="SSF50156">
    <property type="entry name" value="PDZ domain-like"/>
    <property type="match status" value="2"/>
</dbReference>
<keyword evidence="9 11" id="KW-0482">Metalloprotease</keyword>
<dbReference type="AlphaFoldDB" id="A0A3B7RMQ9"/>
<name>A0A3B7RMQ9_9BACT</name>
<dbReference type="GO" id="GO:0016020">
    <property type="term" value="C:membrane"/>
    <property type="evidence" value="ECO:0007669"/>
    <property type="project" value="UniProtKB-SubCell"/>
</dbReference>
<dbReference type="Proteomes" id="UP000262802">
    <property type="component" value="Chromosome"/>
</dbReference>
<feature type="transmembrane region" description="Helical" evidence="11">
    <location>
        <begin position="364"/>
        <end position="386"/>
    </location>
</feature>
<evidence type="ECO:0000256" key="1">
    <source>
        <dbReference type="ARBA" id="ARBA00001947"/>
    </source>
</evidence>
<evidence type="ECO:0000256" key="5">
    <source>
        <dbReference type="ARBA" id="ARBA00022692"/>
    </source>
</evidence>
<comment type="similarity">
    <text evidence="3 11">Belongs to the peptidase M50B family.</text>
</comment>
<dbReference type="EC" id="3.4.24.-" evidence="11"/>
<dbReference type="GO" id="GO:0046872">
    <property type="term" value="F:metal ion binding"/>
    <property type="evidence" value="ECO:0007669"/>
    <property type="project" value="UniProtKB-KW"/>
</dbReference>
<dbReference type="InterPro" id="IPR036034">
    <property type="entry name" value="PDZ_sf"/>
</dbReference>
<keyword evidence="8 11" id="KW-1133">Transmembrane helix</keyword>
<feature type="transmembrane region" description="Helical" evidence="11">
    <location>
        <begin position="415"/>
        <end position="434"/>
    </location>
</feature>
<dbReference type="Gene3D" id="2.30.42.10">
    <property type="match status" value="2"/>
</dbReference>
<sequence>MDILVMAGQLLLGLTILVGVHEAGHMLTAKWFGMRVEKFSIGFPPKIFGKTIGETEYMIGAVPLGGFVKITGMVDESLDTESLSQEPKPYEFRAKPAWQRLIVMLGGIIVNVLTGILIFTLLTYKYGESYLPATEAQRFGVVPNELGKQIGFRPGDRIVKINGRPFEQFNDVYDVDVVLGNGSYYTVERAGQLIDIPVPQDFMDKMADQDQALFVQPLDPFVVDEVVPGGPASKGGLQPNDRIVRVGSANIEFFPELQAALKVNAGKATPVVVARGDQTLTLTLNVDEEGKVGFRPKSLLKYSTRDYSLAEAVPAGTKQAFGIVAAQVKAFGKIFRGEASVSKSLGGPIEIAQQYGGRFDWLKFWTLTGMLSMVLAFMNLLPIPALDGGHVMFLTYEMLSGRKPSDKFLENAQKVGMVLLLSLMAFVLIINPFIKYVL</sequence>
<comment type="subcellular location">
    <subcellularLocation>
        <location evidence="2">Membrane</location>
        <topology evidence="2">Multi-pass membrane protein</topology>
    </subcellularLocation>
</comment>
<evidence type="ECO:0000256" key="7">
    <source>
        <dbReference type="ARBA" id="ARBA00022833"/>
    </source>
</evidence>
<evidence type="ECO:0000259" key="12">
    <source>
        <dbReference type="PROSITE" id="PS50106"/>
    </source>
</evidence>
<feature type="domain" description="PDZ" evidence="12">
    <location>
        <begin position="222"/>
        <end position="252"/>
    </location>
</feature>
<dbReference type="EMBL" id="CP032317">
    <property type="protein sequence ID" value="AYA35587.1"/>
    <property type="molecule type" value="Genomic_DNA"/>
</dbReference>
<evidence type="ECO:0000256" key="11">
    <source>
        <dbReference type="RuleBase" id="RU362031"/>
    </source>
</evidence>
<dbReference type="GO" id="GO:0006508">
    <property type="term" value="P:proteolysis"/>
    <property type="evidence" value="ECO:0007669"/>
    <property type="project" value="UniProtKB-KW"/>
</dbReference>
<evidence type="ECO:0000313" key="13">
    <source>
        <dbReference type="EMBL" id="AYA35587.1"/>
    </source>
</evidence>
<keyword evidence="5 11" id="KW-0812">Transmembrane</keyword>
<feature type="transmembrane region" description="Helical" evidence="11">
    <location>
        <begin position="101"/>
        <end position="122"/>
    </location>
</feature>
<keyword evidence="14" id="KW-1185">Reference proteome</keyword>
<evidence type="ECO:0000256" key="6">
    <source>
        <dbReference type="ARBA" id="ARBA00022801"/>
    </source>
</evidence>
<keyword evidence="11" id="KW-0479">Metal-binding</keyword>
<dbReference type="CDD" id="cd06163">
    <property type="entry name" value="S2P-M50_PDZ_RseP-like"/>
    <property type="match status" value="1"/>
</dbReference>
<protein>
    <recommendedName>
        <fullName evidence="11">Zinc metalloprotease</fullName>
        <ecNumber evidence="11">3.4.24.-</ecNumber>
    </recommendedName>
</protein>
<evidence type="ECO:0000256" key="3">
    <source>
        <dbReference type="ARBA" id="ARBA00007931"/>
    </source>
</evidence>
<keyword evidence="7 11" id="KW-0862">Zinc</keyword>
<dbReference type="RefSeq" id="WP_119443180.1">
    <property type="nucleotide sequence ID" value="NZ_CP032317.1"/>
</dbReference>
<evidence type="ECO:0000256" key="9">
    <source>
        <dbReference type="ARBA" id="ARBA00023049"/>
    </source>
</evidence>
<dbReference type="Pfam" id="PF17820">
    <property type="entry name" value="PDZ_6"/>
    <property type="match status" value="1"/>
</dbReference>
<dbReference type="PROSITE" id="PS50106">
    <property type="entry name" value="PDZ"/>
    <property type="match status" value="1"/>
</dbReference>
<dbReference type="InterPro" id="IPR008915">
    <property type="entry name" value="Peptidase_M50"/>
</dbReference>
<dbReference type="NCBIfam" id="TIGR00054">
    <property type="entry name" value="RIP metalloprotease RseP"/>
    <property type="match status" value="1"/>
</dbReference>
<dbReference type="PANTHER" id="PTHR42837:SF2">
    <property type="entry name" value="MEMBRANE METALLOPROTEASE ARASP2, CHLOROPLASTIC-RELATED"/>
    <property type="match status" value="1"/>
</dbReference>
<proteinExistence type="inferred from homology"/>
<dbReference type="KEGG" id="hyh:D3Y59_00055"/>
<evidence type="ECO:0000256" key="2">
    <source>
        <dbReference type="ARBA" id="ARBA00004141"/>
    </source>
</evidence>
<dbReference type="CDD" id="cd23081">
    <property type="entry name" value="cpPDZ_EcRseP-like"/>
    <property type="match status" value="1"/>
</dbReference>
<dbReference type="GO" id="GO:0004222">
    <property type="term" value="F:metalloendopeptidase activity"/>
    <property type="evidence" value="ECO:0007669"/>
    <property type="project" value="InterPro"/>
</dbReference>
<evidence type="ECO:0000313" key="14">
    <source>
        <dbReference type="Proteomes" id="UP000262802"/>
    </source>
</evidence>
<dbReference type="InterPro" id="IPR004387">
    <property type="entry name" value="Pept_M50_Zn"/>
</dbReference>
<dbReference type="InterPro" id="IPR001478">
    <property type="entry name" value="PDZ"/>
</dbReference>
<accession>A0A3B7RMQ9</accession>
<keyword evidence="10 11" id="KW-0472">Membrane</keyword>
<dbReference type="OrthoDB" id="9782003at2"/>
<keyword evidence="6 11" id="KW-0378">Hydrolase</keyword>
<dbReference type="SMART" id="SM00228">
    <property type="entry name" value="PDZ"/>
    <property type="match status" value="2"/>
</dbReference>
<reference evidence="13 14" key="1">
    <citation type="submission" date="2018-09" db="EMBL/GenBank/DDBJ databases">
        <title>Hymenobacter medium sp. nov., isolated from R2A medium.</title>
        <authorList>
            <person name="Yingchao G."/>
        </authorList>
    </citation>
    <scope>NUCLEOTIDE SEQUENCE [LARGE SCALE GENOMIC DNA]</scope>
    <source>
        <strain evidence="14">sh-6</strain>
    </source>
</reference>
<dbReference type="InterPro" id="IPR041489">
    <property type="entry name" value="PDZ_6"/>
</dbReference>
<dbReference type="Pfam" id="PF02163">
    <property type="entry name" value="Peptidase_M50"/>
    <property type="match status" value="1"/>
</dbReference>